<dbReference type="SUPFAM" id="SSF55347">
    <property type="entry name" value="Glyceraldehyde-3-phosphate dehydrogenase-like, C-terminal domain"/>
    <property type="match status" value="1"/>
</dbReference>
<keyword evidence="9" id="KW-1185">Reference proteome</keyword>
<evidence type="ECO:0000313" key="8">
    <source>
        <dbReference type="EMBL" id="MBW8190034.1"/>
    </source>
</evidence>
<reference evidence="8" key="1">
    <citation type="submission" date="2021-07" db="EMBL/GenBank/DDBJ databases">
        <title>Neiella marina sp. nov., isolated from the intestinal content of sea cucumber Apostichopus japonicus.</title>
        <authorList>
            <person name="Bai X."/>
        </authorList>
    </citation>
    <scope>NUCLEOTIDE SEQUENCE</scope>
    <source>
        <strain evidence="8">126</strain>
    </source>
</reference>
<organism evidence="8 9">
    <name type="scientific">Neiella holothuriorum</name>
    <dbReference type="NCBI Taxonomy" id="2870530"/>
    <lineage>
        <taxon>Bacteria</taxon>
        <taxon>Pseudomonadati</taxon>
        <taxon>Pseudomonadota</taxon>
        <taxon>Gammaproteobacteria</taxon>
        <taxon>Alteromonadales</taxon>
        <taxon>Echinimonadaceae</taxon>
        <taxon>Neiella</taxon>
    </lineage>
</organism>
<dbReference type="InterPro" id="IPR023013">
    <property type="entry name" value="AGPR_AS"/>
</dbReference>
<dbReference type="InterPro" id="IPR036291">
    <property type="entry name" value="NAD(P)-bd_dom_sf"/>
</dbReference>
<dbReference type="SMART" id="SM00859">
    <property type="entry name" value="Semialdhyde_dh"/>
    <property type="match status" value="1"/>
</dbReference>
<feature type="domain" description="Semialdehyde dehydrogenase NAD-binding" evidence="7">
    <location>
        <begin position="6"/>
        <end position="151"/>
    </location>
</feature>
<dbReference type="EMBL" id="JAHZSS010000002">
    <property type="protein sequence ID" value="MBW8190034.1"/>
    <property type="molecule type" value="Genomic_DNA"/>
</dbReference>
<dbReference type="InterPro" id="IPR050085">
    <property type="entry name" value="AGPR"/>
</dbReference>
<dbReference type="InterPro" id="IPR058924">
    <property type="entry name" value="AGPR_dimerisation_dom"/>
</dbReference>
<name>A0ABS7ECT6_9GAMM</name>
<evidence type="ECO:0000259" key="7">
    <source>
        <dbReference type="SMART" id="SM00859"/>
    </source>
</evidence>
<evidence type="ECO:0000256" key="5">
    <source>
        <dbReference type="HAMAP-Rule" id="MF_00150"/>
    </source>
</evidence>
<evidence type="ECO:0000256" key="3">
    <source>
        <dbReference type="ARBA" id="ARBA00022857"/>
    </source>
</evidence>
<feature type="active site" evidence="5 6">
    <location>
        <position position="159"/>
    </location>
</feature>
<keyword evidence="3 5" id="KW-0521">NADP</keyword>
<dbReference type="CDD" id="cd17895">
    <property type="entry name" value="AGPR_1_N"/>
    <property type="match status" value="1"/>
</dbReference>
<evidence type="ECO:0000313" key="9">
    <source>
        <dbReference type="Proteomes" id="UP001166251"/>
    </source>
</evidence>
<sequence>MSQSIRCAVIGASGYTGVELAALIARHPQLELGKVYVSAASVDGGKQLSHLHGRFLGLLDLPITPLTDDELAVVGEQHNLVFLATEHQVSTQLAPTLLAQGAVVMDLSGGFRFVDADIYPKYYGFEHEQPELLKQAVYGLAEWNAEAIKTADLVAVPGCYPTASLSALKPLQQAGLLDAVQYPVINAVSGVSGAGRKASMVNNFCEVSLHPYGVLGHRHQPEISDQLGREVIFTPHLGNFPRGIVATITVKLAQGVTAEQVSAAYHSAYDGSACVRLYDGMGGQTPSIKNVANTCHVDVGWKVDETTGHAVLVAAEDNLLKGAAGQAIQCANIRFGLADFPFATGAAL</sequence>
<dbReference type="RefSeq" id="WP_220102707.1">
    <property type="nucleotide sequence ID" value="NZ_JAHZSS010000002.1"/>
</dbReference>
<dbReference type="InterPro" id="IPR000534">
    <property type="entry name" value="Semialdehyde_DH_NAD-bd"/>
</dbReference>
<dbReference type="SUPFAM" id="SSF51735">
    <property type="entry name" value="NAD(P)-binding Rossmann-fold domains"/>
    <property type="match status" value="1"/>
</dbReference>
<keyword evidence="2 5" id="KW-0028">Amino-acid biosynthesis</keyword>
<dbReference type="EC" id="1.2.1.38" evidence="5"/>
<accession>A0ABS7ECT6</accession>
<dbReference type="PROSITE" id="PS01224">
    <property type="entry name" value="ARGC"/>
    <property type="match status" value="1"/>
</dbReference>
<keyword evidence="5" id="KW-0963">Cytoplasm</keyword>
<dbReference type="Gene3D" id="3.40.50.720">
    <property type="entry name" value="NAD(P)-binding Rossmann-like Domain"/>
    <property type="match status" value="1"/>
</dbReference>
<comment type="similarity">
    <text evidence="5">Belongs to the NAGSA dehydrogenase family. Type 1 subfamily.</text>
</comment>
<dbReference type="CDD" id="cd23934">
    <property type="entry name" value="AGPR_1_C"/>
    <property type="match status" value="1"/>
</dbReference>
<evidence type="ECO:0000256" key="4">
    <source>
        <dbReference type="ARBA" id="ARBA00023002"/>
    </source>
</evidence>
<evidence type="ECO:0000256" key="6">
    <source>
        <dbReference type="PROSITE-ProRule" id="PRU10010"/>
    </source>
</evidence>
<protein>
    <recommendedName>
        <fullName evidence="5">N-acetyl-gamma-glutamyl-phosphate reductase</fullName>
        <shortName evidence="5">AGPR</shortName>
        <ecNumber evidence="5">1.2.1.38</ecNumber>
    </recommendedName>
    <alternativeName>
        <fullName evidence="5">N-acetyl-glutamate semialdehyde dehydrogenase</fullName>
        <shortName evidence="5">NAGSA dehydrogenase</shortName>
    </alternativeName>
</protein>
<comment type="pathway">
    <text evidence="5">Amino-acid biosynthesis; L-arginine biosynthesis; N(2)-acetyl-L-ornithine from L-glutamate: step 3/4.</text>
</comment>
<evidence type="ECO:0000256" key="1">
    <source>
        <dbReference type="ARBA" id="ARBA00022571"/>
    </source>
</evidence>
<proteinExistence type="inferred from homology"/>
<keyword evidence="1 5" id="KW-0055">Arginine biosynthesis</keyword>
<dbReference type="GO" id="GO:0003942">
    <property type="term" value="F:N-acetyl-gamma-glutamyl-phosphate reductase activity"/>
    <property type="evidence" value="ECO:0007669"/>
    <property type="project" value="UniProtKB-EC"/>
</dbReference>
<dbReference type="PANTHER" id="PTHR32338">
    <property type="entry name" value="N-ACETYL-GAMMA-GLUTAMYL-PHOSPHATE REDUCTASE, CHLOROPLASTIC-RELATED-RELATED"/>
    <property type="match status" value="1"/>
</dbReference>
<dbReference type="PANTHER" id="PTHR32338:SF10">
    <property type="entry name" value="N-ACETYL-GAMMA-GLUTAMYL-PHOSPHATE REDUCTASE, CHLOROPLASTIC-RELATED"/>
    <property type="match status" value="1"/>
</dbReference>
<evidence type="ECO:0000256" key="2">
    <source>
        <dbReference type="ARBA" id="ARBA00022605"/>
    </source>
</evidence>
<keyword evidence="4 5" id="KW-0560">Oxidoreductase</keyword>
<comment type="subcellular location">
    <subcellularLocation>
        <location evidence="5">Cytoplasm</location>
    </subcellularLocation>
</comment>
<gene>
    <name evidence="5 8" type="primary">argC</name>
    <name evidence="8" type="ORF">K0504_03220</name>
</gene>
<comment type="catalytic activity">
    <reaction evidence="5">
        <text>N-acetyl-L-glutamate 5-semialdehyde + phosphate + NADP(+) = N-acetyl-L-glutamyl 5-phosphate + NADPH + H(+)</text>
        <dbReference type="Rhea" id="RHEA:21588"/>
        <dbReference type="ChEBI" id="CHEBI:15378"/>
        <dbReference type="ChEBI" id="CHEBI:29123"/>
        <dbReference type="ChEBI" id="CHEBI:43474"/>
        <dbReference type="ChEBI" id="CHEBI:57783"/>
        <dbReference type="ChEBI" id="CHEBI:57936"/>
        <dbReference type="ChEBI" id="CHEBI:58349"/>
        <dbReference type="EC" id="1.2.1.38"/>
    </reaction>
</comment>
<dbReference type="Gene3D" id="3.30.360.10">
    <property type="entry name" value="Dihydrodipicolinate Reductase, domain 2"/>
    <property type="match status" value="1"/>
</dbReference>
<comment type="caution">
    <text evidence="8">The sequence shown here is derived from an EMBL/GenBank/DDBJ whole genome shotgun (WGS) entry which is preliminary data.</text>
</comment>
<dbReference type="InterPro" id="IPR000706">
    <property type="entry name" value="AGPR_type-1"/>
</dbReference>
<comment type="function">
    <text evidence="5">Catalyzes the NADPH-dependent reduction of N-acetyl-5-glutamyl phosphate to yield N-acetyl-L-glutamate 5-semialdehyde.</text>
</comment>
<dbReference type="Pfam" id="PF01118">
    <property type="entry name" value="Semialdhyde_dh"/>
    <property type="match status" value="1"/>
</dbReference>
<dbReference type="Proteomes" id="UP001166251">
    <property type="component" value="Unassembled WGS sequence"/>
</dbReference>
<dbReference type="HAMAP" id="MF_00150">
    <property type="entry name" value="ArgC_type1"/>
    <property type="match status" value="1"/>
</dbReference>
<dbReference type="Pfam" id="PF22698">
    <property type="entry name" value="Semialdhyde_dhC_1"/>
    <property type="match status" value="1"/>
</dbReference>
<dbReference type="NCBIfam" id="TIGR01850">
    <property type="entry name" value="argC"/>
    <property type="match status" value="1"/>
</dbReference>